<feature type="compositionally biased region" description="Polar residues" evidence="6">
    <location>
        <begin position="63"/>
        <end position="73"/>
    </location>
</feature>
<feature type="zinc finger region" description="C3H1-type" evidence="5">
    <location>
        <begin position="917"/>
        <end position="944"/>
    </location>
</feature>
<keyword evidence="2" id="KW-0677">Repeat</keyword>
<dbReference type="Proteomes" id="UP000279236">
    <property type="component" value="Unassembled WGS sequence"/>
</dbReference>
<organism evidence="8 9">
    <name type="scientific">Apiotrichum porosum</name>
    <dbReference type="NCBI Taxonomy" id="105984"/>
    <lineage>
        <taxon>Eukaryota</taxon>
        <taxon>Fungi</taxon>
        <taxon>Dikarya</taxon>
        <taxon>Basidiomycota</taxon>
        <taxon>Agaricomycotina</taxon>
        <taxon>Tremellomycetes</taxon>
        <taxon>Trichosporonales</taxon>
        <taxon>Trichosporonaceae</taxon>
        <taxon>Apiotrichum</taxon>
    </lineage>
</organism>
<keyword evidence="1 5" id="KW-0479">Metal-binding</keyword>
<dbReference type="AlphaFoldDB" id="A0A427XZS2"/>
<feature type="domain" description="C3H1-type" evidence="7">
    <location>
        <begin position="820"/>
        <end position="847"/>
    </location>
</feature>
<evidence type="ECO:0000259" key="7">
    <source>
        <dbReference type="PROSITE" id="PS50103"/>
    </source>
</evidence>
<dbReference type="STRING" id="105984.A0A427XZS2"/>
<dbReference type="GO" id="GO:0008270">
    <property type="term" value="F:zinc ion binding"/>
    <property type="evidence" value="ECO:0007669"/>
    <property type="project" value="UniProtKB-KW"/>
</dbReference>
<dbReference type="PROSITE" id="PS50103">
    <property type="entry name" value="ZF_C3H1"/>
    <property type="match status" value="5"/>
</dbReference>
<reference evidence="8 9" key="1">
    <citation type="submission" date="2018-11" db="EMBL/GenBank/DDBJ databases">
        <title>Genome sequence of Apiotrichum porosum DSM 27194.</title>
        <authorList>
            <person name="Aliyu H."/>
            <person name="Gorte O."/>
            <person name="Ochsenreither K."/>
        </authorList>
    </citation>
    <scope>NUCLEOTIDE SEQUENCE [LARGE SCALE GENOMIC DNA]</scope>
    <source>
        <strain evidence="8 9">DSM 27194</strain>
    </source>
</reference>
<accession>A0A427XZS2</accession>
<feature type="region of interest" description="Disordered" evidence="6">
    <location>
        <begin position="1"/>
        <end position="151"/>
    </location>
</feature>
<protein>
    <recommendedName>
        <fullName evidence="7">C3H1-type domain-containing protein</fullName>
    </recommendedName>
</protein>
<feature type="zinc finger region" description="C3H1-type" evidence="5">
    <location>
        <begin position="875"/>
        <end position="904"/>
    </location>
</feature>
<feature type="compositionally biased region" description="Acidic residues" evidence="6">
    <location>
        <begin position="1119"/>
        <end position="1133"/>
    </location>
</feature>
<feature type="region of interest" description="Disordered" evidence="6">
    <location>
        <begin position="271"/>
        <end position="310"/>
    </location>
</feature>
<feature type="compositionally biased region" description="Low complexity" evidence="6">
    <location>
        <begin position="90"/>
        <end position="104"/>
    </location>
</feature>
<feature type="region of interest" description="Disordered" evidence="6">
    <location>
        <begin position="955"/>
        <end position="1057"/>
    </location>
</feature>
<dbReference type="InterPro" id="IPR045877">
    <property type="entry name" value="ZFP36-like"/>
</dbReference>
<evidence type="ECO:0000256" key="3">
    <source>
        <dbReference type="ARBA" id="ARBA00022771"/>
    </source>
</evidence>
<proteinExistence type="predicted"/>
<keyword evidence="9" id="KW-1185">Reference proteome</keyword>
<feature type="compositionally biased region" description="Polar residues" evidence="6">
    <location>
        <begin position="606"/>
        <end position="615"/>
    </location>
</feature>
<dbReference type="InterPro" id="IPR036855">
    <property type="entry name" value="Znf_CCCH_sf"/>
</dbReference>
<feature type="region of interest" description="Disordered" evidence="6">
    <location>
        <begin position="492"/>
        <end position="626"/>
    </location>
</feature>
<feature type="compositionally biased region" description="Basic and acidic residues" evidence="6">
    <location>
        <begin position="46"/>
        <end position="57"/>
    </location>
</feature>
<gene>
    <name evidence="8" type="ORF">EHS24_005896</name>
</gene>
<evidence type="ECO:0000256" key="2">
    <source>
        <dbReference type="ARBA" id="ARBA00022737"/>
    </source>
</evidence>
<name>A0A427XZS2_9TREE</name>
<evidence type="ECO:0000256" key="1">
    <source>
        <dbReference type="ARBA" id="ARBA00022723"/>
    </source>
</evidence>
<feature type="compositionally biased region" description="Low complexity" evidence="6">
    <location>
        <begin position="16"/>
        <end position="40"/>
    </location>
</feature>
<feature type="zinc finger region" description="C3H1-type" evidence="5">
    <location>
        <begin position="436"/>
        <end position="463"/>
    </location>
</feature>
<evidence type="ECO:0000313" key="8">
    <source>
        <dbReference type="EMBL" id="RSH84376.1"/>
    </source>
</evidence>
<feature type="domain" description="C3H1-type" evidence="7">
    <location>
        <begin position="875"/>
        <end position="904"/>
    </location>
</feature>
<feature type="compositionally biased region" description="Low complexity" evidence="6">
    <location>
        <begin position="981"/>
        <end position="1011"/>
    </location>
</feature>
<dbReference type="EMBL" id="RSCE01000003">
    <property type="protein sequence ID" value="RSH84376.1"/>
    <property type="molecule type" value="Genomic_DNA"/>
</dbReference>
<evidence type="ECO:0000256" key="4">
    <source>
        <dbReference type="ARBA" id="ARBA00022833"/>
    </source>
</evidence>
<comment type="caution">
    <text evidence="8">The sequence shown here is derived from an EMBL/GenBank/DDBJ whole genome shotgun (WGS) entry which is preliminary data.</text>
</comment>
<feature type="compositionally biased region" description="Low complexity" evidence="6">
    <location>
        <begin position="1028"/>
        <end position="1056"/>
    </location>
</feature>
<feature type="region of interest" description="Disordered" evidence="6">
    <location>
        <begin position="166"/>
        <end position="231"/>
    </location>
</feature>
<feature type="compositionally biased region" description="Low complexity" evidence="6">
    <location>
        <begin position="204"/>
        <end position="231"/>
    </location>
</feature>
<feature type="zinc finger region" description="C3H1-type" evidence="5">
    <location>
        <begin position="1061"/>
        <end position="1088"/>
    </location>
</feature>
<dbReference type="SUPFAM" id="SSF90229">
    <property type="entry name" value="CCCH zinc finger"/>
    <property type="match status" value="3"/>
</dbReference>
<feature type="compositionally biased region" description="Low complexity" evidence="6">
    <location>
        <begin position="959"/>
        <end position="973"/>
    </location>
</feature>
<dbReference type="GO" id="GO:0003729">
    <property type="term" value="F:mRNA binding"/>
    <property type="evidence" value="ECO:0007669"/>
    <property type="project" value="InterPro"/>
</dbReference>
<feature type="region of interest" description="Disordered" evidence="6">
    <location>
        <begin position="1112"/>
        <end position="1133"/>
    </location>
</feature>
<evidence type="ECO:0000313" key="9">
    <source>
        <dbReference type="Proteomes" id="UP000279236"/>
    </source>
</evidence>
<keyword evidence="4 5" id="KW-0862">Zinc</keyword>
<feature type="domain" description="C3H1-type" evidence="7">
    <location>
        <begin position="1061"/>
        <end position="1088"/>
    </location>
</feature>
<feature type="domain" description="C3H1-type" evidence="7">
    <location>
        <begin position="917"/>
        <end position="944"/>
    </location>
</feature>
<dbReference type="OrthoDB" id="411372at2759"/>
<dbReference type="InterPro" id="IPR000571">
    <property type="entry name" value="Znf_CCCH"/>
</dbReference>
<feature type="domain" description="C3H1-type" evidence="7">
    <location>
        <begin position="436"/>
        <end position="463"/>
    </location>
</feature>
<dbReference type="Gene3D" id="4.10.1000.10">
    <property type="entry name" value="Zinc finger, CCCH-type"/>
    <property type="match status" value="3"/>
</dbReference>
<feature type="compositionally biased region" description="Basic and acidic residues" evidence="6">
    <location>
        <begin position="544"/>
        <end position="558"/>
    </location>
</feature>
<feature type="zinc finger region" description="C3H1-type" evidence="5">
    <location>
        <begin position="820"/>
        <end position="847"/>
    </location>
</feature>
<evidence type="ECO:0000256" key="6">
    <source>
        <dbReference type="SAM" id="MobiDB-lite"/>
    </source>
</evidence>
<dbReference type="GeneID" id="39590439"/>
<dbReference type="Pfam" id="PF00642">
    <property type="entry name" value="zf-CCCH"/>
    <property type="match status" value="3"/>
</dbReference>
<evidence type="ECO:0000256" key="5">
    <source>
        <dbReference type="PROSITE-ProRule" id="PRU00723"/>
    </source>
</evidence>
<dbReference type="PANTHER" id="PTHR12547">
    <property type="entry name" value="CCCH ZINC FINGER/TIS11-RELATED"/>
    <property type="match status" value="1"/>
</dbReference>
<dbReference type="RefSeq" id="XP_028477824.1">
    <property type="nucleotide sequence ID" value="XM_028621372.1"/>
</dbReference>
<keyword evidence="3 5" id="KW-0863">Zinc-finger</keyword>
<dbReference type="SMART" id="SM00356">
    <property type="entry name" value="ZnF_C3H1"/>
    <property type="match status" value="6"/>
</dbReference>
<sequence>MDGPKDRTGSGVGPGRSSITSAGSPSASSSFSRRAPPSFSAHRRSLSKEVDVPRDVTPDSPVDSMSNAHMSSINHATPPPPAAAGGGGHRSSNSRSSDSPTTSAYRIPQRGGSVLAHHGPGHRAPPPTPAQRGTRAAPGSIAIASGPVDRSRTAWTSVSRLAGAAAARGVSHLDFSSSPSGRKKGDTPTLASAPVHTVQTATLTGSRRWPSTPRTPRSPGSTPSSPGMGRTRGLTVAILMGDGEILAESAPVTPSLANVPRSAVPTLELEFSPSRPNPLSASLRPAPNTAGLLSPDSNMRGPATGGGGGPATGRVEELILCRYYHTPGLTCTSSPCRFVHRVDSARRVPASPLATAALSARTATVDSHEDPTRGTFAAAQAAAPVVPLKIDAPDLAAVESGAPVEVTNGDTGAETLGYVFKMSGGGKGPAGKAKAKFKTVPCRDFAEGHCPYGTYCSFIHDPDNLYNAEKHAVASKGGEGKVTPPSEVIVTPVLGSSPTVPAPDSVETVAEEETVKEPPPTPADAITQVVITLSNSRPAPLLRDPPRKRESKHLDKHSALKTSRPDSQTKPAAKGAAATWDPPPRHRSPQAPPPSAEHNWSPHAGFTSSSASPDQQWAEEQWPGPQWARAQWTDDVAVTYGPVPSTYTTVQTAGAVQDVWNPVAPPNTAALSPVTSQFWALPLSPTALMAPISQQLALMPPMSPLMAAAPAVVGPHAHAPLSTTPKPALPSIPPPITIATEQLTASPQLTAMPASAPLPAAATAAAMASIPPGPASAVGAGPAPPKLARRDISWTPNGWQVKDNAAMSPGVQGQGTARNYYRTRACRFFAQGNCPHGDACTYIHVLPDRPGVPASAGVPAAAASPIAAASPRHVGPKTVACKFFNSAAGCAHSEQDCNFAHTRVVPESQPLVAFPRAYRTRPCRHFQAGRCSHGDACHFAHVKVDDGYAFSPVASSARFSSPTSPTSADAVAPAPAPQTPRRPSTATPTATAVATADSPASPATPASAFAPHSRVPPSTPMTPFHRSSSAIAAAGPRCASAPAAPPGAGSPLATPGQYRDGDGVEQCADWAKTGRCLRVSCPFPHVGEGGEGNAAQLTEAALAEACEELRKVPVREAGDNDDDDEDDDDDDLEIITVATTTASLHSAPNSISGASRVSV</sequence>